<dbReference type="InterPro" id="IPR002018">
    <property type="entry name" value="CarbesteraseB"/>
</dbReference>
<evidence type="ECO:0000259" key="4">
    <source>
        <dbReference type="Pfam" id="PF00135"/>
    </source>
</evidence>
<reference evidence="5" key="1">
    <citation type="submission" date="2020-11" db="EMBL/GenBank/DDBJ databases">
        <authorList>
            <person name="Tran Van P."/>
        </authorList>
    </citation>
    <scope>NUCLEOTIDE SEQUENCE</scope>
</reference>
<keyword evidence="6" id="KW-1185">Reference proteome</keyword>
<keyword evidence="2" id="KW-0325">Glycoprotein</keyword>
<evidence type="ECO:0000313" key="6">
    <source>
        <dbReference type="Proteomes" id="UP000759131"/>
    </source>
</evidence>
<dbReference type="OrthoDB" id="3200163at2759"/>
<name>A0A7R9LAH5_9ACAR</name>
<accession>A0A7R9LAH5</accession>
<gene>
    <name evidence="5" type="ORF">OSB1V03_LOCUS17223</name>
</gene>
<feature type="compositionally biased region" description="Low complexity" evidence="3">
    <location>
        <begin position="296"/>
        <end position="316"/>
    </location>
</feature>
<dbReference type="Proteomes" id="UP000759131">
    <property type="component" value="Unassembled WGS sequence"/>
</dbReference>
<evidence type="ECO:0000256" key="2">
    <source>
        <dbReference type="ARBA" id="ARBA00023180"/>
    </source>
</evidence>
<organism evidence="5">
    <name type="scientific">Medioppia subpectinata</name>
    <dbReference type="NCBI Taxonomy" id="1979941"/>
    <lineage>
        <taxon>Eukaryota</taxon>
        <taxon>Metazoa</taxon>
        <taxon>Ecdysozoa</taxon>
        <taxon>Arthropoda</taxon>
        <taxon>Chelicerata</taxon>
        <taxon>Arachnida</taxon>
        <taxon>Acari</taxon>
        <taxon>Acariformes</taxon>
        <taxon>Sarcoptiformes</taxon>
        <taxon>Oribatida</taxon>
        <taxon>Brachypylina</taxon>
        <taxon>Oppioidea</taxon>
        <taxon>Oppiidae</taxon>
        <taxon>Medioppia</taxon>
    </lineage>
</organism>
<feature type="region of interest" description="Disordered" evidence="3">
    <location>
        <begin position="289"/>
        <end position="322"/>
    </location>
</feature>
<dbReference type="Pfam" id="PF00135">
    <property type="entry name" value="COesterase"/>
    <property type="match status" value="2"/>
</dbReference>
<feature type="domain" description="Carboxylesterase type B" evidence="4">
    <location>
        <begin position="1"/>
        <end position="135"/>
    </location>
</feature>
<dbReference type="Gene3D" id="3.40.50.1820">
    <property type="entry name" value="alpha/beta hydrolase"/>
    <property type="match status" value="1"/>
</dbReference>
<feature type="compositionally biased region" description="Low complexity" evidence="3">
    <location>
        <begin position="156"/>
        <end position="166"/>
    </location>
</feature>
<dbReference type="InterPro" id="IPR029058">
    <property type="entry name" value="AB_hydrolase_fold"/>
</dbReference>
<dbReference type="AlphaFoldDB" id="A0A7R9LAH5"/>
<dbReference type="EMBL" id="CAJPIZ010020378">
    <property type="protein sequence ID" value="CAG2117270.1"/>
    <property type="molecule type" value="Genomic_DNA"/>
</dbReference>
<comment type="similarity">
    <text evidence="1">Belongs to the type-B carboxylesterase/lipase family.</text>
</comment>
<dbReference type="EMBL" id="OC874953">
    <property type="protein sequence ID" value="CAD7638064.1"/>
    <property type="molecule type" value="Genomic_DNA"/>
</dbReference>
<feature type="domain" description="Carboxylesterase type B" evidence="4">
    <location>
        <begin position="343"/>
        <end position="420"/>
    </location>
</feature>
<evidence type="ECO:0000313" key="5">
    <source>
        <dbReference type="EMBL" id="CAD7638064.1"/>
    </source>
</evidence>
<proteinExistence type="inferred from homology"/>
<evidence type="ECO:0000256" key="1">
    <source>
        <dbReference type="ARBA" id="ARBA00005964"/>
    </source>
</evidence>
<feature type="region of interest" description="Disordered" evidence="3">
    <location>
        <begin position="155"/>
        <end position="175"/>
    </location>
</feature>
<dbReference type="InterPro" id="IPR051093">
    <property type="entry name" value="Neuroligin/BSAL"/>
</dbReference>
<dbReference type="PANTHER" id="PTHR43903">
    <property type="entry name" value="NEUROLIGIN"/>
    <property type="match status" value="1"/>
</dbReference>
<protein>
    <recommendedName>
        <fullName evidence="4">Carboxylesterase type B domain-containing protein</fullName>
    </recommendedName>
</protein>
<feature type="non-terminal residue" evidence="5">
    <location>
        <position position="420"/>
    </location>
</feature>
<dbReference type="SUPFAM" id="SSF53474">
    <property type="entry name" value="alpha/beta-Hydrolases"/>
    <property type="match status" value="1"/>
</dbReference>
<sequence>MDQVAALHWIQENIQEFYGDNNNVTIIGHGYGAACAHLLMLSPMATGLFARVVLMSGSALSPWAIARNADIYSIKLAQELNCPIYDNIVMVDCIRHKTVEEIQAVPLEAPQYLTSFGPIIDGILVPSEPKHILETGLSDFNYHFQHNVSGHGVGASGATAGAATAPQPVPAPPPQPPLTPLLSQSVHYINNYDLLFGVTRVEAPYVFGAHEERHGIDPSKRDRILRTLVRNLFDFQQQSIFLTLMNEYTDWNRPVDHPINLLDSTVDILGDALRVSSLIESGDLHSKWISSQPNPQHTSQYNHHYHQSSQQPSQPYISFNGGNGADGANGALPGGPGGSGGGRNARIYFYVFAYQSEDGNKLLHQRLGCMHGEELAYLFGAPLAVQLLGRPVGHFAANYSKPEITLSEAVMTYWTNFAKY</sequence>
<evidence type="ECO:0000256" key="3">
    <source>
        <dbReference type="SAM" id="MobiDB-lite"/>
    </source>
</evidence>